<sequence length="109" mass="12803">MSTTYDFPEIRLFHPCRQRRDKWQALKILEETSELVETAKQSLKSNGGERTQWQDMLAYDVCDLLQTLANFCDAYQISPNHLALAMHRLDRVSEDRGMFGPGERTRMHR</sequence>
<comment type="caution">
    <text evidence="1">The sequence shown here is derived from an EMBL/GenBank/DDBJ whole genome shotgun (WGS) entry which is preliminary data.</text>
</comment>
<proteinExistence type="predicted"/>
<dbReference type="RefSeq" id="WP_101429836.1">
    <property type="nucleotide sequence ID" value="NZ_PCGZ01000005.1"/>
</dbReference>
<gene>
    <name evidence="1" type="ORF">CQR46_0940</name>
</gene>
<dbReference type="Proteomes" id="UP000233730">
    <property type="component" value="Unassembled WGS sequence"/>
</dbReference>
<evidence type="ECO:0008006" key="3">
    <source>
        <dbReference type="Google" id="ProtNLM"/>
    </source>
</evidence>
<dbReference type="AlphaFoldDB" id="A0A2N3QHP5"/>
<dbReference type="EMBL" id="PCGZ01000005">
    <property type="protein sequence ID" value="PKU90744.1"/>
    <property type="molecule type" value="Genomic_DNA"/>
</dbReference>
<dbReference type="SUPFAM" id="SSF101386">
    <property type="entry name" value="all-alpha NTP pyrophosphatases"/>
    <property type="match status" value="1"/>
</dbReference>
<accession>A0A2N3QHP5</accession>
<organism evidence="1 2">
    <name type="scientific">Bifidobacterium pseudolongum subsp. globosum</name>
    <dbReference type="NCBI Taxonomy" id="1690"/>
    <lineage>
        <taxon>Bacteria</taxon>
        <taxon>Bacillati</taxon>
        <taxon>Actinomycetota</taxon>
        <taxon>Actinomycetes</taxon>
        <taxon>Bifidobacteriales</taxon>
        <taxon>Bifidobacteriaceae</taxon>
        <taxon>Bifidobacterium</taxon>
    </lineage>
</organism>
<protein>
    <recommendedName>
        <fullName evidence="3">NTP pyrophosphohydrolase MazG putative catalytic core domain-containing protein</fullName>
    </recommendedName>
</protein>
<evidence type="ECO:0000313" key="1">
    <source>
        <dbReference type="EMBL" id="PKU90744.1"/>
    </source>
</evidence>
<reference evidence="1 2" key="1">
    <citation type="submission" date="2017-10" db="EMBL/GenBank/DDBJ databases">
        <title>Bifidobacterium genomics.</title>
        <authorList>
            <person name="Lugli G.A."/>
            <person name="Milani C."/>
            <person name="Mancabelli L."/>
        </authorList>
    </citation>
    <scope>NUCLEOTIDE SEQUENCE [LARGE SCALE GENOMIC DNA]</scope>
    <source>
        <strain evidence="1 2">1524B</strain>
    </source>
</reference>
<evidence type="ECO:0000313" key="2">
    <source>
        <dbReference type="Proteomes" id="UP000233730"/>
    </source>
</evidence>
<name>A0A2N3QHP5_9BIFI</name>